<feature type="domain" description="HTH hxlR-type" evidence="4">
    <location>
        <begin position="9"/>
        <end position="119"/>
    </location>
</feature>
<evidence type="ECO:0000256" key="2">
    <source>
        <dbReference type="ARBA" id="ARBA00023125"/>
    </source>
</evidence>
<evidence type="ECO:0000313" key="6">
    <source>
        <dbReference type="Proteomes" id="UP000023435"/>
    </source>
</evidence>
<dbReference type="EMBL" id="JAJA02000001">
    <property type="protein sequence ID" value="KWS05669.1"/>
    <property type="molecule type" value="Genomic_DNA"/>
</dbReference>
<proteinExistence type="predicted"/>
<organism evidence="5 6">
    <name type="scientific">Lysobacter capsici AZ78</name>
    <dbReference type="NCBI Taxonomy" id="1444315"/>
    <lineage>
        <taxon>Bacteria</taxon>
        <taxon>Pseudomonadati</taxon>
        <taxon>Pseudomonadota</taxon>
        <taxon>Gammaproteobacteria</taxon>
        <taxon>Lysobacterales</taxon>
        <taxon>Lysobacteraceae</taxon>
        <taxon>Lysobacter</taxon>
    </lineage>
</organism>
<evidence type="ECO:0000259" key="4">
    <source>
        <dbReference type="PROSITE" id="PS51118"/>
    </source>
</evidence>
<reference evidence="5 6" key="1">
    <citation type="journal article" date="2014" name="Genome Announc.">
        <title>Draft Genome Sequence of Lysobacter capsici AZ78, a Bacterium Antagonistic to Plant-Pathogenic Oomycetes.</title>
        <authorList>
            <person name="Puopolo G."/>
            <person name="Sonego P."/>
            <person name="Engelen K."/>
            <person name="Pertot I."/>
        </authorList>
    </citation>
    <scope>NUCLEOTIDE SEQUENCE [LARGE SCALE GENOMIC DNA]</scope>
    <source>
        <strain evidence="5 6">AZ78</strain>
    </source>
</reference>
<dbReference type="RefSeq" id="WP_051547205.1">
    <property type="nucleotide sequence ID" value="NZ_JAJA02000001.1"/>
</dbReference>
<evidence type="ECO:0000256" key="1">
    <source>
        <dbReference type="ARBA" id="ARBA00023015"/>
    </source>
</evidence>
<dbReference type="Pfam" id="PF01638">
    <property type="entry name" value="HxlR"/>
    <property type="match status" value="1"/>
</dbReference>
<keyword evidence="6" id="KW-1185">Reference proteome</keyword>
<dbReference type="PANTHER" id="PTHR33204">
    <property type="entry name" value="TRANSCRIPTIONAL REGULATOR, MARR FAMILY"/>
    <property type="match status" value="1"/>
</dbReference>
<accession>A0A108UAQ6</accession>
<dbReference type="GO" id="GO:0003677">
    <property type="term" value="F:DNA binding"/>
    <property type="evidence" value="ECO:0007669"/>
    <property type="project" value="UniProtKB-KW"/>
</dbReference>
<protein>
    <submittedName>
        <fullName evidence="5">Transcriptional regulator, HxlR family</fullName>
    </submittedName>
</protein>
<evidence type="ECO:0000256" key="3">
    <source>
        <dbReference type="ARBA" id="ARBA00023163"/>
    </source>
</evidence>
<dbReference type="Gene3D" id="1.10.10.10">
    <property type="entry name" value="Winged helix-like DNA-binding domain superfamily/Winged helix DNA-binding domain"/>
    <property type="match status" value="1"/>
</dbReference>
<keyword evidence="3" id="KW-0804">Transcription</keyword>
<evidence type="ECO:0000313" key="5">
    <source>
        <dbReference type="EMBL" id="KWS05669.1"/>
    </source>
</evidence>
<dbReference type="AlphaFoldDB" id="A0A108UAQ6"/>
<keyword evidence="1" id="KW-0805">Transcription regulation</keyword>
<dbReference type="InterPro" id="IPR002577">
    <property type="entry name" value="HTH_HxlR"/>
</dbReference>
<comment type="caution">
    <text evidence="5">The sequence shown here is derived from an EMBL/GenBank/DDBJ whole genome shotgun (WGS) entry which is preliminary data.</text>
</comment>
<dbReference type="OrthoDB" id="9807069at2"/>
<dbReference type="Proteomes" id="UP000023435">
    <property type="component" value="Unassembled WGS sequence"/>
</dbReference>
<dbReference type="PROSITE" id="PS51118">
    <property type="entry name" value="HTH_HXLR"/>
    <property type="match status" value="1"/>
</dbReference>
<dbReference type="InterPro" id="IPR036390">
    <property type="entry name" value="WH_DNA-bd_sf"/>
</dbReference>
<gene>
    <name evidence="5" type="ORF">AZ78_3221</name>
</gene>
<name>A0A108UAQ6_9GAMM</name>
<dbReference type="SUPFAM" id="SSF46785">
    <property type="entry name" value="Winged helix' DNA-binding domain"/>
    <property type="match status" value="1"/>
</dbReference>
<dbReference type="PANTHER" id="PTHR33204:SF29">
    <property type="entry name" value="TRANSCRIPTIONAL REGULATOR"/>
    <property type="match status" value="1"/>
</dbReference>
<keyword evidence="2" id="KW-0238">DNA-binding</keyword>
<dbReference type="InterPro" id="IPR036388">
    <property type="entry name" value="WH-like_DNA-bd_sf"/>
</dbReference>
<sequence>MPDHTVESCTANPEGIDEAHAEIRAACAVFAGKWKLEILWLLIQRVHRFNELRRAIPGVTQHMLTQQLRELESDGMVRRTVYLEIPPRVEYQITEDARRLKPVFEAILMWSHARGGGERGVEDAAA</sequence>